<accession>M0GB51</accession>
<dbReference type="RefSeq" id="WP_008094727.1">
    <property type="nucleotide sequence ID" value="NZ_AOLG01000042.1"/>
</dbReference>
<gene>
    <name evidence="1" type="ORF">C457_11551</name>
</gene>
<dbReference type="Proteomes" id="UP000011559">
    <property type="component" value="Unassembled WGS sequence"/>
</dbReference>
<organism evidence="1 2">
    <name type="scientific">Haloferax prahovense (strain DSM 18310 / JCM 13924 / TL6)</name>
    <dbReference type="NCBI Taxonomy" id="1227461"/>
    <lineage>
        <taxon>Archaea</taxon>
        <taxon>Methanobacteriati</taxon>
        <taxon>Methanobacteriota</taxon>
        <taxon>Stenosarchaea group</taxon>
        <taxon>Halobacteria</taxon>
        <taxon>Halobacteriales</taxon>
        <taxon>Haloferacaceae</taxon>
        <taxon>Haloferax</taxon>
    </lineage>
</organism>
<evidence type="ECO:0000313" key="1">
    <source>
        <dbReference type="EMBL" id="ELZ68014.1"/>
    </source>
</evidence>
<comment type="caution">
    <text evidence="1">The sequence shown here is derived from an EMBL/GenBank/DDBJ whole genome shotgun (WGS) entry which is preliminary data.</text>
</comment>
<dbReference type="EMBL" id="AOLG01000042">
    <property type="protein sequence ID" value="ELZ68014.1"/>
    <property type="molecule type" value="Genomic_DNA"/>
</dbReference>
<reference evidence="1 2" key="1">
    <citation type="journal article" date="2014" name="PLoS Genet.">
        <title>Phylogenetically driven sequencing of extremely halophilic archaea reveals strategies for static and dynamic osmo-response.</title>
        <authorList>
            <person name="Becker E.A."/>
            <person name="Seitzer P.M."/>
            <person name="Tritt A."/>
            <person name="Larsen D."/>
            <person name="Krusor M."/>
            <person name="Yao A.I."/>
            <person name="Wu D."/>
            <person name="Madern D."/>
            <person name="Eisen J.A."/>
            <person name="Darling A.E."/>
            <person name="Facciotti M.T."/>
        </authorList>
    </citation>
    <scope>NUCLEOTIDE SEQUENCE [LARGE SCALE GENOMIC DNA]</scope>
    <source>
        <strain evidence="2">DSM 18310 / JCM 13924 / TL6</strain>
    </source>
</reference>
<dbReference type="AlphaFoldDB" id="M0GB51"/>
<name>M0GB51_HALPT</name>
<feature type="non-terminal residue" evidence="1">
    <location>
        <position position="1"/>
    </location>
</feature>
<proteinExistence type="predicted"/>
<keyword evidence="2" id="KW-1185">Reference proteome</keyword>
<sequence>GHYSDVREENPLKGKSISEDDLRGIRTAVNEVKRKKPFVDLRQYIDEDDFEERAEEFLQYHKDIVEVD</sequence>
<evidence type="ECO:0000313" key="2">
    <source>
        <dbReference type="Proteomes" id="UP000011559"/>
    </source>
</evidence>
<protein>
    <submittedName>
        <fullName evidence="1">Uncharacterized protein</fullName>
    </submittedName>
</protein>